<evidence type="ECO:0000256" key="1">
    <source>
        <dbReference type="SAM" id="MobiDB-lite"/>
    </source>
</evidence>
<sequence length="232" mass="25224">MSTTTDQTGPPPADDGPDPLVPDDAPRAADRPGARRTALVVVPLLVGLVAAAAVGGQMLWAEIEDTDDAAAEVFCWNGEGADSRSECSKPRGTEGLAWVLPSFRPDRLDCVDELELHPEYNRPVMWTCEQAVDGRAVSVTYSQITGQRAALRYFDKLHGDSRVVTRSADGRSEVFRWAPSQSADGQWQASLLLRDAPYAVTAVASSREDAELVLERRVRIRPPDARRGVLVS</sequence>
<keyword evidence="2" id="KW-1133">Transmembrane helix</keyword>
<dbReference type="EMBL" id="JACBZI010000001">
    <property type="protein sequence ID" value="NYI12090.1"/>
    <property type="molecule type" value="Genomic_DNA"/>
</dbReference>
<organism evidence="3 4">
    <name type="scientific">Nocardioides marinus</name>
    <dbReference type="NCBI Taxonomy" id="374514"/>
    <lineage>
        <taxon>Bacteria</taxon>
        <taxon>Bacillati</taxon>
        <taxon>Actinomycetota</taxon>
        <taxon>Actinomycetes</taxon>
        <taxon>Propionibacteriales</taxon>
        <taxon>Nocardioidaceae</taxon>
        <taxon>Nocardioides</taxon>
    </lineage>
</organism>
<name>A0A7Y9YH49_9ACTN</name>
<comment type="caution">
    <text evidence="3">The sequence shown here is derived from an EMBL/GenBank/DDBJ whole genome shotgun (WGS) entry which is preliminary data.</text>
</comment>
<proteinExistence type="predicted"/>
<accession>A0A7Y9YH49</accession>
<keyword evidence="2" id="KW-0472">Membrane</keyword>
<dbReference type="RefSeq" id="WP_179532687.1">
    <property type="nucleotide sequence ID" value="NZ_BAAAPP010000001.1"/>
</dbReference>
<evidence type="ECO:0000256" key="2">
    <source>
        <dbReference type="SAM" id="Phobius"/>
    </source>
</evidence>
<evidence type="ECO:0000313" key="4">
    <source>
        <dbReference type="Proteomes" id="UP000537326"/>
    </source>
</evidence>
<gene>
    <name evidence="3" type="ORF">BKA05_003605</name>
</gene>
<dbReference type="AlphaFoldDB" id="A0A7Y9YH49"/>
<evidence type="ECO:0000313" key="3">
    <source>
        <dbReference type="EMBL" id="NYI12090.1"/>
    </source>
</evidence>
<protein>
    <submittedName>
        <fullName evidence="3">Uncharacterized protein</fullName>
    </submittedName>
</protein>
<feature type="transmembrane region" description="Helical" evidence="2">
    <location>
        <begin position="37"/>
        <end position="60"/>
    </location>
</feature>
<feature type="region of interest" description="Disordered" evidence="1">
    <location>
        <begin position="1"/>
        <end position="32"/>
    </location>
</feature>
<dbReference type="Proteomes" id="UP000537326">
    <property type="component" value="Unassembled WGS sequence"/>
</dbReference>
<reference evidence="3 4" key="1">
    <citation type="submission" date="2020-07" db="EMBL/GenBank/DDBJ databases">
        <title>Sequencing the genomes of 1000 actinobacteria strains.</title>
        <authorList>
            <person name="Klenk H.-P."/>
        </authorList>
    </citation>
    <scope>NUCLEOTIDE SEQUENCE [LARGE SCALE GENOMIC DNA]</scope>
    <source>
        <strain evidence="3 4">DSM 18248</strain>
    </source>
</reference>
<keyword evidence="2" id="KW-0812">Transmembrane</keyword>
<keyword evidence="4" id="KW-1185">Reference proteome</keyword>